<accession>A0AA35RML6</accession>
<evidence type="ECO:0000313" key="2">
    <source>
        <dbReference type="EMBL" id="CAI8013351.1"/>
    </source>
</evidence>
<dbReference type="Proteomes" id="UP001174909">
    <property type="component" value="Unassembled WGS sequence"/>
</dbReference>
<proteinExistence type="predicted"/>
<protein>
    <submittedName>
        <fullName evidence="2">Uncharacterized protein</fullName>
    </submittedName>
</protein>
<reference evidence="2" key="1">
    <citation type="submission" date="2023-03" db="EMBL/GenBank/DDBJ databases">
        <authorList>
            <person name="Steffen K."/>
            <person name="Cardenas P."/>
        </authorList>
    </citation>
    <scope>NUCLEOTIDE SEQUENCE</scope>
</reference>
<evidence type="ECO:0000256" key="1">
    <source>
        <dbReference type="SAM" id="MobiDB-lite"/>
    </source>
</evidence>
<comment type="caution">
    <text evidence="2">The sequence shown here is derived from an EMBL/GenBank/DDBJ whole genome shotgun (WGS) entry which is preliminary data.</text>
</comment>
<organism evidence="2 3">
    <name type="scientific">Geodia barretti</name>
    <name type="common">Barrett's horny sponge</name>
    <dbReference type="NCBI Taxonomy" id="519541"/>
    <lineage>
        <taxon>Eukaryota</taxon>
        <taxon>Metazoa</taxon>
        <taxon>Porifera</taxon>
        <taxon>Demospongiae</taxon>
        <taxon>Heteroscleromorpha</taxon>
        <taxon>Tetractinellida</taxon>
        <taxon>Astrophorina</taxon>
        <taxon>Geodiidae</taxon>
        <taxon>Geodia</taxon>
    </lineage>
</organism>
<feature type="compositionally biased region" description="Polar residues" evidence="1">
    <location>
        <begin position="119"/>
        <end position="128"/>
    </location>
</feature>
<dbReference type="EMBL" id="CASHTH010001255">
    <property type="protein sequence ID" value="CAI8013351.1"/>
    <property type="molecule type" value="Genomic_DNA"/>
</dbReference>
<keyword evidence="3" id="KW-1185">Reference proteome</keyword>
<dbReference type="AlphaFoldDB" id="A0AA35RML6"/>
<evidence type="ECO:0000313" key="3">
    <source>
        <dbReference type="Proteomes" id="UP001174909"/>
    </source>
</evidence>
<sequence>MASAAISPKDVVNALQKLNDEQAKELFFQLEVPLHILDGITADYRGNMRKIHYVQAWFDNETEASWENIVAGLKLIGMKALSHTLATRQLLWGTPTTAAVSLTPNLSSSPVMTAPEAGNPQTSGSTEPSLGPVARPYSPSDRVSQVRAEIDRLTDTFSDLMSNTRDEMCARENANPSFLDKFRDRLLDLPVAKKAPHAKFFYKNEDDFLMAKNMQKMFAILRRYCNYNNYELLREVIRKFCEAVLQQRMQEYCQSLEKFEKATFIDVYLHAISAGVVLTSEFTKMVMIIKKPASTCTLHEVRKLKETIAERASLQSYSVYIGDIAESSVKLALEFPASCLGWILGVITLEFLAKHHLPWVVLGQNSMLSILDSIMEVPQEDEFTHRWSEDVMRIVSLVIDIPSEDEETTCSKTCSGVSHSSGLDQFVQPYLSSAGPQK</sequence>
<name>A0AA35RML6_GEOBA</name>
<gene>
    <name evidence="2" type="ORF">GBAR_LOCUS8483</name>
</gene>
<feature type="region of interest" description="Disordered" evidence="1">
    <location>
        <begin position="105"/>
        <end position="145"/>
    </location>
</feature>